<dbReference type="GO" id="GO:0005874">
    <property type="term" value="C:microtubule"/>
    <property type="evidence" value="ECO:0007669"/>
    <property type="project" value="UniProtKB-ARBA"/>
</dbReference>
<dbReference type="GO" id="GO:0000776">
    <property type="term" value="C:kinetochore"/>
    <property type="evidence" value="ECO:0007669"/>
    <property type="project" value="UniProtKB-KW"/>
</dbReference>
<feature type="region of interest" description="Disordered" evidence="14">
    <location>
        <begin position="507"/>
        <end position="561"/>
    </location>
</feature>
<feature type="domain" description="TOG" evidence="15">
    <location>
        <begin position="1"/>
        <end position="228"/>
    </location>
</feature>
<evidence type="ECO:0000256" key="5">
    <source>
        <dbReference type="ARBA" id="ARBA00022490"/>
    </source>
</evidence>
<dbReference type="Gene3D" id="1.25.10.10">
    <property type="entry name" value="Leucine-rich Repeat Variant"/>
    <property type="match status" value="5"/>
</dbReference>
<feature type="compositionally biased region" description="Low complexity" evidence="14">
    <location>
        <begin position="1107"/>
        <end position="1122"/>
    </location>
</feature>
<keyword evidence="11" id="KW-0131">Cell cycle</keyword>
<feature type="compositionally biased region" description="Polar residues" evidence="14">
    <location>
        <begin position="1903"/>
        <end position="1912"/>
    </location>
</feature>
<feature type="region of interest" description="Disordered" evidence="14">
    <location>
        <begin position="1418"/>
        <end position="1449"/>
    </location>
</feature>
<comment type="similarity">
    <text evidence="13">Belongs to the TOG/XMAP215 family.</text>
</comment>
<dbReference type="Proteomes" id="UP000801492">
    <property type="component" value="Unassembled WGS sequence"/>
</dbReference>
<feature type="compositionally biased region" description="Polar residues" evidence="14">
    <location>
        <begin position="1418"/>
        <end position="1427"/>
    </location>
</feature>
<dbReference type="InterPro" id="IPR048491">
    <property type="entry name" value="XMAP215_CLASP_TOG"/>
</dbReference>
<evidence type="ECO:0000256" key="10">
    <source>
        <dbReference type="ARBA" id="ARBA00023212"/>
    </source>
</evidence>
<dbReference type="GO" id="GO:0051301">
    <property type="term" value="P:cell division"/>
    <property type="evidence" value="ECO:0007669"/>
    <property type="project" value="UniProtKB-KW"/>
</dbReference>
<dbReference type="SUPFAM" id="SSF48371">
    <property type="entry name" value="ARM repeat"/>
    <property type="match status" value="2"/>
</dbReference>
<evidence type="ECO:0000259" key="15">
    <source>
        <dbReference type="SMART" id="SM01349"/>
    </source>
</evidence>
<dbReference type="GO" id="GO:0030951">
    <property type="term" value="P:establishment or maintenance of microtubule cytoskeleton polarity"/>
    <property type="evidence" value="ECO:0007669"/>
    <property type="project" value="InterPro"/>
</dbReference>
<dbReference type="GO" id="GO:0046785">
    <property type="term" value="P:microtubule polymerization"/>
    <property type="evidence" value="ECO:0007669"/>
    <property type="project" value="InterPro"/>
</dbReference>
<dbReference type="GO" id="GO:0061863">
    <property type="term" value="F:microtubule plus end polymerase"/>
    <property type="evidence" value="ECO:0007669"/>
    <property type="project" value="InterPro"/>
</dbReference>
<dbReference type="InterPro" id="IPR011989">
    <property type="entry name" value="ARM-like"/>
</dbReference>
<dbReference type="InterPro" id="IPR024395">
    <property type="entry name" value="CLASP_N_dom"/>
</dbReference>
<keyword evidence="8" id="KW-0498">Mitosis</keyword>
<dbReference type="InterPro" id="IPR034085">
    <property type="entry name" value="TOG"/>
</dbReference>
<dbReference type="FunFam" id="1.25.10.10:FF:000052">
    <property type="entry name" value="Cytoskeleton associated protein 5"/>
    <property type="match status" value="1"/>
</dbReference>
<protein>
    <recommendedName>
        <fullName evidence="15">TOG domain-containing protein</fullName>
    </recommendedName>
</protein>
<accession>A0A8K0DNS5</accession>
<reference evidence="16" key="1">
    <citation type="submission" date="2019-08" db="EMBL/GenBank/DDBJ databases">
        <title>The genome of the North American firefly Photinus pyralis.</title>
        <authorList>
            <consortium name="Photinus pyralis genome working group"/>
            <person name="Fallon T.R."/>
            <person name="Sander Lower S.E."/>
            <person name="Weng J.-K."/>
        </authorList>
    </citation>
    <scope>NUCLEOTIDE SEQUENCE</scope>
    <source>
        <strain evidence="16">TRF0915ILg1</strain>
        <tissue evidence="16">Whole body</tissue>
    </source>
</reference>
<dbReference type="SMART" id="SM01349">
    <property type="entry name" value="TOG"/>
    <property type="match status" value="5"/>
</dbReference>
<dbReference type="FunFam" id="1.25.10.10:FF:000068">
    <property type="entry name" value="cytoskeleton-associated protein 5 isoform X1"/>
    <property type="match status" value="1"/>
</dbReference>
<evidence type="ECO:0000256" key="11">
    <source>
        <dbReference type="ARBA" id="ARBA00023306"/>
    </source>
</evidence>
<evidence type="ECO:0000256" key="2">
    <source>
        <dbReference type="ARBA" id="ARBA00004629"/>
    </source>
</evidence>
<feature type="domain" description="TOG" evidence="15">
    <location>
        <begin position="269"/>
        <end position="508"/>
    </location>
</feature>
<keyword evidence="7" id="KW-0677">Repeat</keyword>
<feature type="compositionally biased region" description="Low complexity" evidence="14">
    <location>
        <begin position="522"/>
        <end position="545"/>
    </location>
</feature>
<evidence type="ECO:0000313" key="17">
    <source>
        <dbReference type="Proteomes" id="UP000801492"/>
    </source>
</evidence>
<evidence type="ECO:0000256" key="1">
    <source>
        <dbReference type="ARBA" id="ARBA00004300"/>
    </source>
</evidence>
<evidence type="ECO:0000256" key="4">
    <source>
        <dbReference type="ARBA" id="ARBA00022454"/>
    </source>
</evidence>
<name>A0A8K0DNS5_IGNLU</name>
<feature type="domain" description="TOG" evidence="15">
    <location>
        <begin position="1166"/>
        <end position="1405"/>
    </location>
</feature>
<keyword evidence="5" id="KW-0963">Cytoplasm</keyword>
<dbReference type="GO" id="GO:0051010">
    <property type="term" value="F:microtubule plus-end binding"/>
    <property type="evidence" value="ECO:0007669"/>
    <property type="project" value="InterPro"/>
</dbReference>
<dbReference type="GO" id="GO:0000922">
    <property type="term" value="C:spindle pole"/>
    <property type="evidence" value="ECO:0007669"/>
    <property type="project" value="UniProtKB-SubCell"/>
</dbReference>
<keyword evidence="4" id="KW-0158">Chromosome</keyword>
<dbReference type="OrthoDB" id="205662at2759"/>
<evidence type="ECO:0000256" key="13">
    <source>
        <dbReference type="ARBA" id="ARBA00025722"/>
    </source>
</evidence>
<comment type="caution">
    <text evidence="16">The sequence shown here is derived from an EMBL/GenBank/DDBJ whole genome shotgun (WGS) entry which is preliminary data.</text>
</comment>
<dbReference type="InterPro" id="IPR016024">
    <property type="entry name" value="ARM-type_fold"/>
</dbReference>
<feature type="region of interest" description="Disordered" evidence="14">
    <location>
        <begin position="1078"/>
        <end position="1130"/>
    </location>
</feature>
<dbReference type="InterPro" id="IPR045110">
    <property type="entry name" value="XMAP215"/>
</dbReference>
<dbReference type="FunFam" id="1.25.10.10:FF:000019">
    <property type="entry name" value="Cytoskeleton-associated protein 5"/>
    <property type="match status" value="1"/>
</dbReference>
<evidence type="ECO:0000256" key="3">
    <source>
        <dbReference type="ARBA" id="ARBA00004647"/>
    </source>
</evidence>
<keyword evidence="17" id="KW-1185">Reference proteome</keyword>
<dbReference type="EMBL" id="VTPC01000942">
    <property type="protein sequence ID" value="KAF2903745.1"/>
    <property type="molecule type" value="Genomic_DNA"/>
</dbReference>
<organism evidence="16 17">
    <name type="scientific">Ignelater luminosus</name>
    <name type="common">Cucubano</name>
    <name type="synonym">Pyrophorus luminosus</name>
    <dbReference type="NCBI Taxonomy" id="2038154"/>
    <lineage>
        <taxon>Eukaryota</taxon>
        <taxon>Metazoa</taxon>
        <taxon>Ecdysozoa</taxon>
        <taxon>Arthropoda</taxon>
        <taxon>Hexapoda</taxon>
        <taxon>Insecta</taxon>
        <taxon>Pterygota</taxon>
        <taxon>Neoptera</taxon>
        <taxon>Endopterygota</taxon>
        <taxon>Coleoptera</taxon>
        <taxon>Polyphaga</taxon>
        <taxon>Elateriformia</taxon>
        <taxon>Elateroidea</taxon>
        <taxon>Elateridae</taxon>
        <taxon>Agrypninae</taxon>
        <taxon>Pyrophorini</taxon>
        <taxon>Ignelater</taxon>
    </lineage>
</organism>
<feature type="region of interest" description="Disordered" evidence="14">
    <location>
        <begin position="1897"/>
        <end position="1922"/>
    </location>
</feature>
<dbReference type="FunFam" id="1.25.10.10:FF:000063">
    <property type="entry name" value="Putative cytoskeleton-associated protein 5"/>
    <property type="match status" value="1"/>
</dbReference>
<comment type="subcellular location">
    <subcellularLocation>
        <location evidence="2">Chromosome</location>
        <location evidence="2">Centromere</location>
        <location evidence="2">Kinetochore</location>
    </subcellularLocation>
    <subcellularLocation>
        <location evidence="1">Cytoplasm</location>
        <location evidence="1">Cytoskeleton</location>
        <location evidence="1">Microtubule organizing center</location>
        <location evidence="1">Centrosome</location>
    </subcellularLocation>
    <subcellularLocation>
        <location evidence="3">Cytoplasm</location>
        <location evidence="3">Cytoskeleton</location>
        <location evidence="3">Spindle pole</location>
    </subcellularLocation>
</comment>
<feature type="domain" description="TOG" evidence="15">
    <location>
        <begin position="581"/>
        <end position="813"/>
    </location>
</feature>
<evidence type="ECO:0000256" key="14">
    <source>
        <dbReference type="SAM" id="MobiDB-lite"/>
    </source>
</evidence>
<feature type="compositionally biased region" description="Low complexity" evidence="14">
    <location>
        <begin position="1078"/>
        <end position="1087"/>
    </location>
</feature>
<gene>
    <name evidence="16" type="ORF">ILUMI_02421</name>
</gene>
<dbReference type="GO" id="GO:0051231">
    <property type="term" value="P:spindle elongation"/>
    <property type="evidence" value="ECO:0007669"/>
    <property type="project" value="UniProtKB-ARBA"/>
</dbReference>
<evidence type="ECO:0000256" key="12">
    <source>
        <dbReference type="ARBA" id="ARBA00023328"/>
    </source>
</evidence>
<dbReference type="FunFam" id="1.25.10.10:FF:000050">
    <property type="entry name" value="Cytoskeleton-associated protein 5 isoform X1"/>
    <property type="match status" value="1"/>
</dbReference>
<keyword evidence="12" id="KW-0137">Centromere</keyword>
<proteinExistence type="inferred from homology"/>
<keyword evidence="9" id="KW-0995">Kinetochore</keyword>
<evidence type="ECO:0000256" key="7">
    <source>
        <dbReference type="ARBA" id="ARBA00022737"/>
    </source>
</evidence>
<dbReference type="Pfam" id="PF21041">
    <property type="entry name" value="XMAP215_CLASP_TOG"/>
    <property type="match status" value="4"/>
</dbReference>
<evidence type="ECO:0000256" key="9">
    <source>
        <dbReference type="ARBA" id="ARBA00022838"/>
    </source>
</evidence>
<dbReference type="GO" id="GO:0005813">
    <property type="term" value="C:centrosome"/>
    <property type="evidence" value="ECO:0007669"/>
    <property type="project" value="UniProtKB-SubCell"/>
</dbReference>
<keyword evidence="6" id="KW-0132">Cell division</keyword>
<keyword evidence="10" id="KW-0206">Cytoskeleton</keyword>
<dbReference type="PANTHER" id="PTHR12609">
    <property type="entry name" value="MICROTUBULE ASSOCIATED PROTEIN XMAP215"/>
    <property type="match status" value="1"/>
</dbReference>
<evidence type="ECO:0000313" key="16">
    <source>
        <dbReference type="EMBL" id="KAF2903745.1"/>
    </source>
</evidence>
<evidence type="ECO:0000256" key="6">
    <source>
        <dbReference type="ARBA" id="ARBA00022618"/>
    </source>
</evidence>
<evidence type="ECO:0000256" key="8">
    <source>
        <dbReference type="ARBA" id="ARBA00022776"/>
    </source>
</evidence>
<feature type="domain" description="TOG" evidence="15">
    <location>
        <begin position="847"/>
        <end position="1080"/>
    </location>
</feature>
<sequence>MAMEEDEWKKLSLEDRCVHKLWKARVNGYEEVTKLFQQIDDEKSPEFGKYTGLIKKFVVDSNAMGQEKGLEAALAFVENYAGAGKTANDVMSGVVSKCMAAPKTKTRELAMQITLMYVEIEKYESVQEELIKGMDQKNPKIVAACINATTAALKEFGSKIINVKPLIKKIPTLFAERDKGIRDEARLMVVELYRWIGPALRSQLNNLQPVQVTELETEFSKIEGQKAIPTRYIRSQQEKQAKIAAESANVEDDEEDEVEAGEQQVDPYDIADPVDILSKLPKNFYEQLEAKKWQERKESLEALENLVKAPKLENGDYGDLIRALKKIIQKDSNVVVIALAGKCLAALASGLKKRFQQYASFVIPALLEKFKEKKQNVVVAVRDAIDASYQSVTIESILDDVIEALNNKNPSVKSETALFLARAFTKTPAASLNKKLLKAYTGALIKNINEPDPTVRESSSEALGTLMKLVGERAIGPFIAELEKDNLKMTKIKECCEKAVISVKTPGVKKERAASVPSKTASPSQPTEKSSSSTAKPAAKRPTTASGPTKKKSSAVVSSGSATIVKSKSNKAINEKPRERDLSDEEAVEIVNNLIKTETVNGLVDGNWKNRLAAVEEFMSQVQALDASSLPTQALIRTLNRKPGLKDTNFQVLKARLDAVKYLAENCPFSTTTADACVNDIAEKLGDPKNGSTAGEALLAIAEATKFDYVAASLMEFAFAQKSPKVLQESLLWLSNAIKDFGFGNLNAKVLIEDSRKALASSNPAVRTATITLLGTLYLYMGSSLTMFFENEKPALRDQINAEFEKYENEKPPIPTRGIIKLASSADTLDQEEDNEAAPCETTNIQDLLPRVDISSQITESLIDEISDKNWKVRNEALTKVSTIISEAKLIKPSIGDLPQALALRLVDSNGKIAQTALNICENIATVMGQPCRQYVRVLLPGFLQGLGDNKAWIRSASISCMNSWGELCAYKEFFEGELISDALKNGSPTLRSELWAWLAEKLPKLKSVPKDELMACIPHLYGNLEDRNADVRKNAQEAVLGLMIHLSYETMSKQTDKLKPGSKTVIMAALDKVRPNLPIKPLPKNKQQAPVEEKTVRGTKPVATSKNAVKPKGGAAAAKPSSARKKEEDIDTSPLMTVNNMKHQRTIDENKLRVLRWNFTTPREEFVELLKEQMTAANINKTLIANMFHSDFRYHIKAIDSLMEDLPGNGPALISNLDLILKWLTLRFFDTNPSVLLKALEYLHSVFNMLIETKYHMLENEGSAFIPYLVLKAGDPKDAVRNGVRSLFKQISLVFAVSRLFFYVMEGLKSKNARQRAECLEVMGSLIEDFGMNVCLPSPAVCLKEVAKQISDRDNVVRNAALNCIVQAYFIVGEKVLKMVGQISDKDMSLLEERIKRAKRPSPKIARMEPSTVNINNTSQRENMSSPVRHMDETTNGHNEGEEDAVEDDDIPGVTLPTHLPQENADYSGPFKLDPEVMKELDSCKPNIPKLKLQEFDLDFLKEEIVVPSLSEARAKVMPMSPPKPILPNQSFSRSSLGHLQSSPRLVKDLILEKNVISMGSPDLATAYKAIDQMQEILQSNKGSSLIDYEDQFMIAITTQLKLLQPQDPGTNTAVSRTYRALLTVIDAFYNNKGLGRKVSVEVLKNIINQLIMLLVEAKLENCQNGEAYIRVVNLHCVKIIERSEHTSIICALVKLLHECVSTEGSPRLTDLVMKCLWRVIKIMPNWAEEIDYDSVLYEVHIFLKDFPSSWWKNKAMDTPLRTVKTILHSMAKVKGGELMLHLGKIPNTSDSELESYILRLLKTLKLEEVKQVPLRSEKIEPRKTLSRSVHTMLTDIFQKIGNKEESKEGFNMLYDFLRQHPDADIDQFLQKSSHVFQEYISNGLKSVELARNGPGDVAEKTATSVTSDTQPAADGDNRGPEYWKERLQMWNRLWDETVEKGAQND</sequence>
<dbReference type="Pfam" id="PF12348">
    <property type="entry name" value="CLASP_N"/>
    <property type="match status" value="1"/>
</dbReference>